<dbReference type="GO" id="GO:0000976">
    <property type="term" value="F:transcription cis-regulatory region binding"/>
    <property type="evidence" value="ECO:0007669"/>
    <property type="project" value="TreeGrafter"/>
</dbReference>
<evidence type="ECO:0000259" key="3">
    <source>
        <dbReference type="PROSITE" id="PS50977"/>
    </source>
</evidence>
<dbReference type="InterPro" id="IPR039536">
    <property type="entry name" value="TetR_C_Proteobacteria"/>
</dbReference>
<protein>
    <submittedName>
        <fullName evidence="4">TetR/AcrR family transcriptional regulator</fullName>
    </submittedName>
</protein>
<dbReference type="Pfam" id="PF14246">
    <property type="entry name" value="TetR_C_7"/>
    <property type="match status" value="1"/>
</dbReference>
<dbReference type="PANTHER" id="PTHR30055:SF146">
    <property type="entry name" value="HTH-TYPE TRANSCRIPTIONAL DUAL REGULATOR CECR"/>
    <property type="match status" value="1"/>
</dbReference>
<proteinExistence type="predicted"/>
<dbReference type="InterPro" id="IPR050109">
    <property type="entry name" value="HTH-type_TetR-like_transc_reg"/>
</dbReference>
<organism evidence="4">
    <name type="scientific">Thermodesulforhabdus norvegica</name>
    <dbReference type="NCBI Taxonomy" id="39841"/>
    <lineage>
        <taxon>Bacteria</taxon>
        <taxon>Pseudomonadati</taxon>
        <taxon>Thermodesulfobacteriota</taxon>
        <taxon>Syntrophobacteria</taxon>
        <taxon>Syntrophobacterales</taxon>
        <taxon>Thermodesulforhabdaceae</taxon>
        <taxon>Thermodesulforhabdus</taxon>
    </lineage>
</organism>
<dbReference type="GO" id="GO:0003700">
    <property type="term" value="F:DNA-binding transcription factor activity"/>
    <property type="evidence" value="ECO:0007669"/>
    <property type="project" value="TreeGrafter"/>
</dbReference>
<dbReference type="Gene3D" id="1.10.10.60">
    <property type="entry name" value="Homeodomain-like"/>
    <property type="match status" value="1"/>
</dbReference>
<dbReference type="SUPFAM" id="SSF48498">
    <property type="entry name" value="Tetracyclin repressor-like, C-terminal domain"/>
    <property type="match status" value="1"/>
</dbReference>
<dbReference type="Proteomes" id="UP000886355">
    <property type="component" value="Unassembled WGS sequence"/>
</dbReference>
<dbReference type="PROSITE" id="PS50977">
    <property type="entry name" value="HTH_TETR_2"/>
    <property type="match status" value="1"/>
</dbReference>
<feature type="domain" description="HTH tetR-type" evidence="3">
    <location>
        <begin position="4"/>
        <end position="64"/>
    </location>
</feature>
<dbReference type="Gene3D" id="1.10.357.10">
    <property type="entry name" value="Tetracycline Repressor, domain 2"/>
    <property type="match status" value="1"/>
</dbReference>
<reference evidence="4" key="1">
    <citation type="journal article" date="2020" name="mSystems">
        <title>Genome- and Community-Level Interaction Insights into Carbon Utilization and Element Cycling Functions of Hydrothermarchaeota in Hydrothermal Sediment.</title>
        <authorList>
            <person name="Zhou Z."/>
            <person name="Liu Y."/>
            <person name="Xu W."/>
            <person name="Pan J."/>
            <person name="Luo Z.H."/>
            <person name="Li M."/>
        </authorList>
    </citation>
    <scope>NUCLEOTIDE SEQUENCE [LARGE SCALE GENOMIC DNA]</scope>
    <source>
        <strain evidence="4">HyVt-19</strain>
    </source>
</reference>
<dbReference type="SUPFAM" id="SSF46689">
    <property type="entry name" value="Homeodomain-like"/>
    <property type="match status" value="1"/>
</dbReference>
<keyword evidence="1 2" id="KW-0238">DNA-binding</keyword>
<evidence type="ECO:0000256" key="1">
    <source>
        <dbReference type="ARBA" id="ARBA00023125"/>
    </source>
</evidence>
<dbReference type="InterPro" id="IPR009057">
    <property type="entry name" value="Homeodomain-like_sf"/>
</dbReference>
<comment type="caution">
    <text evidence="4">The sequence shown here is derived from an EMBL/GenBank/DDBJ whole genome shotgun (WGS) entry which is preliminary data.</text>
</comment>
<dbReference type="InterPro" id="IPR001647">
    <property type="entry name" value="HTH_TetR"/>
</dbReference>
<accession>A0A7C1AW39</accession>
<dbReference type="InterPro" id="IPR036271">
    <property type="entry name" value="Tet_transcr_reg_TetR-rel_C_sf"/>
</dbReference>
<dbReference type="AlphaFoldDB" id="A0A7C1AW39"/>
<feature type="DNA-binding region" description="H-T-H motif" evidence="2">
    <location>
        <begin position="27"/>
        <end position="46"/>
    </location>
</feature>
<name>A0A7C1AW39_9BACT</name>
<dbReference type="EMBL" id="DQZW01000098">
    <property type="protein sequence ID" value="HDL89671.1"/>
    <property type="molecule type" value="Genomic_DNA"/>
</dbReference>
<dbReference type="PRINTS" id="PR00455">
    <property type="entry name" value="HTHTETR"/>
</dbReference>
<sequence>MRASERKEAILGTVKDLCSKKGFAGTTLDEIAKKSGVSRALVVQHFGSKEGLYEALMEYLFCHHPMEEDPNLKRFADLKDDKGVFLAYCEHVYDHMAIDPEKSPLRLVFFSMLEKPDLYRKHFKTRKLKGIAVLEDYIKTRIADGDFRPVNATHLAQAFSALVTQLLFHGLILRTFHNKEEFMVMMQSVVEVFLNGLMKKDEGG</sequence>
<gene>
    <name evidence="4" type="ORF">ENG14_02070</name>
</gene>
<dbReference type="Pfam" id="PF00440">
    <property type="entry name" value="TetR_N"/>
    <property type="match status" value="1"/>
</dbReference>
<evidence type="ECO:0000256" key="2">
    <source>
        <dbReference type="PROSITE-ProRule" id="PRU00335"/>
    </source>
</evidence>
<evidence type="ECO:0000313" key="4">
    <source>
        <dbReference type="EMBL" id="HDL89671.1"/>
    </source>
</evidence>
<dbReference type="PANTHER" id="PTHR30055">
    <property type="entry name" value="HTH-TYPE TRANSCRIPTIONAL REGULATOR RUTR"/>
    <property type="match status" value="1"/>
</dbReference>